<evidence type="ECO:0000256" key="2">
    <source>
        <dbReference type="SAM" id="MobiDB-lite"/>
    </source>
</evidence>
<dbReference type="InterPro" id="IPR051398">
    <property type="entry name" value="Polysacch_Deacetylase"/>
</dbReference>
<protein>
    <submittedName>
        <fullName evidence="4">Polysaccharide deacetylase family protein</fullName>
    </submittedName>
</protein>
<organism evidence="4 5">
    <name type="scientific">Streptomyces yatensis</name>
    <dbReference type="NCBI Taxonomy" id="155177"/>
    <lineage>
        <taxon>Bacteria</taxon>
        <taxon>Bacillati</taxon>
        <taxon>Actinomycetota</taxon>
        <taxon>Actinomycetes</taxon>
        <taxon>Kitasatosporales</taxon>
        <taxon>Streptomycetaceae</taxon>
        <taxon>Streptomyces</taxon>
        <taxon>Streptomyces violaceusniger group</taxon>
    </lineage>
</organism>
<dbReference type="PROSITE" id="PS51677">
    <property type="entry name" value="NODB"/>
    <property type="match status" value="1"/>
</dbReference>
<dbReference type="Pfam" id="PF01522">
    <property type="entry name" value="Polysacc_deac_1"/>
    <property type="match status" value="1"/>
</dbReference>
<dbReference type="Proteomes" id="UP001499947">
    <property type="component" value="Unassembled WGS sequence"/>
</dbReference>
<dbReference type="PANTHER" id="PTHR34216:SF7">
    <property type="entry name" value="POLY-BETA-1,6-N-ACETYL-D-GLUCOSAMINE N-DEACETYLASE"/>
    <property type="match status" value="1"/>
</dbReference>
<dbReference type="InterPro" id="IPR011330">
    <property type="entry name" value="Glyco_hydro/deAcase_b/a-brl"/>
</dbReference>
<gene>
    <name evidence="4" type="ORF">GCM10009680_25290</name>
</gene>
<keyword evidence="5" id="KW-1185">Reference proteome</keyword>
<feature type="domain" description="NodB homology" evidence="3">
    <location>
        <begin position="118"/>
        <end position="319"/>
    </location>
</feature>
<name>A0ABN2HAK0_9ACTN</name>
<reference evidence="4 5" key="1">
    <citation type="journal article" date="2019" name="Int. J. Syst. Evol. Microbiol.">
        <title>The Global Catalogue of Microorganisms (GCM) 10K type strain sequencing project: providing services to taxonomists for standard genome sequencing and annotation.</title>
        <authorList>
            <consortium name="The Broad Institute Genomics Platform"/>
            <consortium name="The Broad Institute Genome Sequencing Center for Infectious Disease"/>
            <person name="Wu L."/>
            <person name="Ma J."/>
        </authorList>
    </citation>
    <scope>NUCLEOTIDE SEQUENCE [LARGE SCALE GENOMIC DNA]</scope>
    <source>
        <strain evidence="4 5">JCM 13244</strain>
    </source>
</reference>
<dbReference type="SUPFAM" id="SSF88713">
    <property type="entry name" value="Glycoside hydrolase/deacetylase"/>
    <property type="match status" value="1"/>
</dbReference>
<feature type="compositionally biased region" description="Pro residues" evidence="2">
    <location>
        <begin position="19"/>
        <end position="31"/>
    </location>
</feature>
<keyword evidence="1" id="KW-0732">Signal</keyword>
<feature type="region of interest" description="Disordered" evidence="2">
    <location>
        <begin position="1"/>
        <end position="54"/>
    </location>
</feature>
<dbReference type="PANTHER" id="PTHR34216">
    <property type="match status" value="1"/>
</dbReference>
<dbReference type="EMBL" id="BAAALR010000031">
    <property type="protein sequence ID" value="GAA1684648.1"/>
    <property type="molecule type" value="Genomic_DNA"/>
</dbReference>
<sequence length="319" mass="33713">MSGANQGPAPTGNSGPSPNASPNPNASPGPVPSANTGPVPTDGPGPVPTADRGPGLGPVPILMYHAVANAPARATRGLSVAPDAFAEQMALLGERGFTPVSCARLADAWRGGATLPPRPVVVTFDDGYEGVHRHALPVLAHHGFEATLFAATGWLRGPHQAAGALDLMLDWGQVRELAGTGVEIGAHSHTHPQLDQLSDTRLWFEVAHCRDLLTAELGRPPVSFAYPYGYSSRRVRRVVRSAGFGVSLAVGNALAARGQGPYALRRVTVRRTTGIEEFERLVSGRAIGRGFAKDRALTKGYAMVRRSRQLSRQVLRKVT</sequence>
<evidence type="ECO:0000313" key="4">
    <source>
        <dbReference type="EMBL" id="GAA1684648.1"/>
    </source>
</evidence>
<accession>A0ABN2HAK0</accession>
<dbReference type="CDD" id="cd10918">
    <property type="entry name" value="CE4_NodB_like_5s_6s"/>
    <property type="match status" value="1"/>
</dbReference>
<dbReference type="Gene3D" id="3.20.20.370">
    <property type="entry name" value="Glycoside hydrolase/deacetylase"/>
    <property type="match status" value="1"/>
</dbReference>
<proteinExistence type="predicted"/>
<evidence type="ECO:0000259" key="3">
    <source>
        <dbReference type="PROSITE" id="PS51677"/>
    </source>
</evidence>
<evidence type="ECO:0000313" key="5">
    <source>
        <dbReference type="Proteomes" id="UP001499947"/>
    </source>
</evidence>
<comment type="caution">
    <text evidence="4">The sequence shown here is derived from an EMBL/GenBank/DDBJ whole genome shotgun (WGS) entry which is preliminary data.</text>
</comment>
<dbReference type="InterPro" id="IPR002509">
    <property type="entry name" value="NODB_dom"/>
</dbReference>
<evidence type="ECO:0000256" key="1">
    <source>
        <dbReference type="ARBA" id="ARBA00022729"/>
    </source>
</evidence>